<sequence>MVISNFLKRTMASITLGTKRFPETFIFSTLLTALLIINNEIRIRYSLDLEPLKKLSMVFTAGMFLFLCIRVLQERIGRKNYYLLGYLFLILYYFLIRDFKMETMFKFISLNLALFLAFLYIPYFKRDCFEVYVEKVVISFFTALFYSGVLYFGISAILFAIDRLLEIKVREDIYFYFALVVFLIFGVFYFLSNIPKDVYKKDFSKTIKVLLLYIIMPLLLSYTVVLYIFFAKILLTLSFPRGLISHLVLWYCLITIFVLFFITPFYHENKWATFFFKFIPKLIIPIILVMFVSIALRINQYGLTERRYYVLILGIWIFLIMIYFSFLKKENIIVPITLSVFILISNFGPLSSFNLSKYSQNKRFEAILIKNGMLKGKIIPNSNISYEDKRTICGIIDYFELNHSLKDLKYIPKDFKRSDMKKVFGFDNVEFYPLQYFTFERNPKDRLIDVKGYDYLLDMRYSDSTQGIYARFDFDSSVLRIFKDGKLIYSTNLNKFAQGLMERYKDKSNEVIYLPKEEMCFLDENQYVRIKIEFNLINIEKDMKGKGFEFYILIKEK</sequence>
<feature type="transmembrane region" description="Helical" evidence="1">
    <location>
        <begin position="247"/>
        <end position="266"/>
    </location>
</feature>
<accession>A0A1H5WVZ1</accession>
<evidence type="ECO:0000256" key="1">
    <source>
        <dbReference type="SAM" id="Phobius"/>
    </source>
</evidence>
<feature type="transmembrane region" description="Helical" evidence="1">
    <location>
        <begin position="173"/>
        <end position="191"/>
    </location>
</feature>
<evidence type="ECO:0000313" key="3">
    <source>
        <dbReference type="Proteomes" id="UP000242850"/>
    </source>
</evidence>
<evidence type="ECO:0008006" key="4">
    <source>
        <dbReference type="Google" id="ProtNLM"/>
    </source>
</evidence>
<evidence type="ECO:0000313" key="2">
    <source>
        <dbReference type="EMBL" id="SEG03759.1"/>
    </source>
</evidence>
<feature type="transmembrane region" description="Helical" evidence="1">
    <location>
        <begin position="278"/>
        <end position="296"/>
    </location>
</feature>
<organism evidence="2 3">
    <name type="scientific">Caloramator fervidus</name>
    <dbReference type="NCBI Taxonomy" id="29344"/>
    <lineage>
        <taxon>Bacteria</taxon>
        <taxon>Bacillati</taxon>
        <taxon>Bacillota</taxon>
        <taxon>Clostridia</taxon>
        <taxon>Eubacteriales</taxon>
        <taxon>Clostridiaceae</taxon>
        <taxon>Caloramator</taxon>
    </lineage>
</organism>
<gene>
    <name evidence="2" type="ORF">SAMN05660865_01597</name>
</gene>
<feature type="transmembrane region" description="Helical" evidence="1">
    <location>
        <begin position="25"/>
        <end position="43"/>
    </location>
</feature>
<keyword evidence="3" id="KW-1185">Reference proteome</keyword>
<feature type="transmembrane region" description="Helical" evidence="1">
    <location>
        <begin position="136"/>
        <end position="161"/>
    </location>
</feature>
<protein>
    <recommendedName>
        <fullName evidence="4">DUF4153 domain-containing protein</fullName>
    </recommendedName>
</protein>
<dbReference type="InterPro" id="IPR025291">
    <property type="entry name" value="DUF4153"/>
</dbReference>
<keyword evidence="1" id="KW-1133">Transmembrane helix</keyword>
<name>A0A1H5WVZ1_9CLOT</name>
<dbReference type="RefSeq" id="WP_103896521.1">
    <property type="nucleotide sequence ID" value="NZ_FNUK01000023.1"/>
</dbReference>
<keyword evidence="1" id="KW-0472">Membrane</keyword>
<feature type="transmembrane region" description="Helical" evidence="1">
    <location>
        <begin position="308"/>
        <end position="326"/>
    </location>
</feature>
<dbReference type="Proteomes" id="UP000242850">
    <property type="component" value="Unassembled WGS sequence"/>
</dbReference>
<reference evidence="3" key="1">
    <citation type="submission" date="2016-10" db="EMBL/GenBank/DDBJ databases">
        <authorList>
            <person name="Varghese N."/>
            <person name="Submissions S."/>
        </authorList>
    </citation>
    <scope>NUCLEOTIDE SEQUENCE [LARGE SCALE GENOMIC DNA]</scope>
    <source>
        <strain evidence="3">DSM 5463</strain>
    </source>
</reference>
<dbReference type="EMBL" id="FNUK01000023">
    <property type="protein sequence ID" value="SEG03759.1"/>
    <property type="molecule type" value="Genomic_DNA"/>
</dbReference>
<feature type="transmembrane region" description="Helical" evidence="1">
    <location>
        <begin position="107"/>
        <end position="124"/>
    </location>
</feature>
<dbReference type="AlphaFoldDB" id="A0A1H5WVZ1"/>
<keyword evidence="1" id="KW-0812">Transmembrane</keyword>
<proteinExistence type="predicted"/>
<feature type="transmembrane region" description="Helical" evidence="1">
    <location>
        <begin position="55"/>
        <end position="73"/>
    </location>
</feature>
<dbReference type="Pfam" id="PF13687">
    <property type="entry name" value="DUF4153"/>
    <property type="match status" value="1"/>
</dbReference>
<feature type="transmembrane region" description="Helical" evidence="1">
    <location>
        <begin position="332"/>
        <end position="353"/>
    </location>
</feature>
<feature type="transmembrane region" description="Helical" evidence="1">
    <location>
        <begin position="211"/>
        <end position="235"/>
    </location>
</feature>
<dbReference type="OrthoDB" id="9809196at2"/>
<feature type="transmembrane region" description="Helical" evidence="1">
    <location>
        <begin position="79"/>
        <end position="95"/>
    </location>
</feature>